<evidence type="ECO:0000256" key="2">
    <source>
        <dbReference type="ARBA" id="ARBA00022490"/>
    </source>
</evidence>
<dbReference type="InterPro" id="IPR001650">
    <property type="entry name" value="Helicase_C-like"/>
</dbReference>
<dbReference type="Gene3D" id="3.40.50.11180">
    <property type="match status" value="1"/>
</dbReference>
<dbReference type="PROSITE" id="PS51194">
    <property type="entry name" value="HELICASE_CTER"/>
    <property type="match status" value="1"/>
</dbReference>
<dbReference type="InterPro" id="IPR014001">
    <property type="entry name" value="Helicase_ATP-bd"/>
</dbReference>
<proteinExistence type="inferred from homology"/>
<dbReference type="PANTHER" id="PTHR47964:SF1">
    <property type="entry name" value="ATP-DEPENDENT DNA HELICASE HOMOLOG RECG, CHLOROPLASTIC"/>
    <property type="match status" value="1"/>
</dbReference>
<dbReference type="AlphaFoldDB" id="A0A3B0ZM13"/>
<feature type="domain" description="Helicase C-terminal" evidence="11">
    <location>
        <begin position="806"/>
        <end position="960"/>
    </location>
</feature>
<dbReference type="Pfam" id="PF02559">
    <property type="entry name" value="CarD_TRCF_RID"/>
    <property type="match status" value="1"/>
</dbReference>
<evidence type="ECO:0000313" key="12">
    <source>
        <dbReference type="EMBL" id="VAW88367.1"/>
    </source>
</evidence>
<keyword evidence="7" id="KW-0067">ATP-binding</keyword>
<evidence type="ECO:0000256" key="4">
    <source>
        <dbReference type="ARBA" id="ARBA00022763"/>
    </source>
</evidence>
<keyword evidence="8" id="KW-0238">DNA-binding</keyword>
<dbReference type="Pfam" id="PF21132">
    <property type="entry name" value="MFD_D3"/>
    <property type="match status" value="1"/>
</dbReference>
<evidence type="ECO:0000256" key="7">
    <source>
        <dbReference type="ARBA" id="ARBA00022840"/>
    </source>
</evidence>
<dbReference type="Gene3D" id="3.40.50.11140">
    <property type="match status" value="1"/>
</dbReference>
<feature type="domain" description="Helicase ATP-binding" evidence="10">
    <location>
        <begin position="624"/>
        <end position="785"/>
    </location>
</feature>
<evidence type="ECO:0000256" key="6">
    <source>
        <dbReference type="ARBA" id="ARBA00022806"/>
    </source>
</evidence>
<dbReference type="PANTHER" id="PTHR47964">
    <property type="entry name" value="ATP-DEPENDENT DNA HELICASE HOMOLOG RECG, CHLOROPLASTIC"/>
    <property type="match status" value="1"/>
</dbReference>
<sequence>MSYDQLNTLKINIPKDNRNRSTWPPAYGSATGLAIVKAAQRHDGPLIIITEDTPHANQLEYEIQFFLDHSDEIPIYSFPDRETLPYDLFSPHQDIISQRLETLYHLGALKKGIVIAPASTLMHRLPPVSYLAANSLILEQGQILDVEQMRLQLEQHGYQHVSQVMEHGEYTTRGSILDIYPMGCANPLRIELFDNEIDTIRTFDPETQRSIEQVSQVRTLPAREFPLNNDAIAQFRQRFRDVFTSDPKRSTIYNDVSSGLAPAGIEYYLPLFFDSTATIFDYLAESTLIITASGLERAADQFRHETHNRYEQRRYDIERPILEPSQIILQTNELFNQIKRFCRINLSTENDTENKTRLLQCVTPPNLPINARATQPLTNLLTFVKDFQGGRILIAAETTGRRETLLELLNSHALHPKHYQNWLDFLNGDAPLGITVAPLDQGLLLEKPKLAVITEPQLFGEQAMQRRRRKSRNQNMDAVVRDLAELHHGAPVVHEEHGVGRFVGLQILTMDNLSTEFVTLEYAGKDKLYVPVSSLHLISRYSGAAPEKAPLHRLGNDRWEKAKEKAAKKVLDVAAGLLDIYARRAAQQGYAFANSSSQYATFATSFPFEETPDQKLAIEAVKSDMLSDKPMDRLICGDVGFGKTEVAMRATFIAANDGAQVAILVPTTLLAQQHYQTFCDRFADWPFRVEVLSRFRSKKETDTILAGLENGTVDIVIGTHKLLQKSVKFKNLGLFILDEEHRFGVRQKEQLKSIRANIDVLTLSATPIPRTLNMAVSALRDLSIIATPPSRRLAVKTFVQPWNDATLQEACLREIKRGGQVFFLHNEVESIDRIARQLEELIPEAKVRVGHGQMSERELERVMLDFYHHRFNILVCTTIIETGIDIPTANTIIINKANRFGLAQLYQLRGRVGRSHHKAYAYLLVPPKDGMTKDAQKRLDALASIEELGAGFTLAVHDLEIRGAGELLGDEQSGQMQEIGFTLYTELLDRAVNALKKGEQPNLEEHLDPFAEIDLNIPALIPDDYLPDVHSRLILYKRIANTSDQNELRELQVEMIDRFGLLPTAAKNLFAVSSLKILARPLGIKKVDGGPKGGRIVFDPNPNIDPMQIIRLIQKQPEKYKLDGENKLRYVIEQPESHQRIAAIQELIQLLSKPK</sequence>
<dbReference type="GO" id="GO:0003678">
    <property type="term" value="F:DNA helicase activity"/>
    <property type="evidence" value="ECO:0007669"/>
    <property type="project" value="TreeGrafter"/>
</dbReference>
<evidence type="ECO:0000256" key="3">
    <source>
        <dbReference type="ARBA" id="ARBA00022741"/>
    </source>
</evidence>
<dbReference type="Pfam" id="PF00270">
    <property type="entry name" value="DEAD"/>
    <property type="match status" value="1"/>
</dbReference>
<dbReference type="NCBIfam" id="NF007966">
    <property type="entry name" value="PRK10689.1"/>
    <property type="match status" value="1"/>
</dbReference>
<keyword evidence="9" id="KW-0234">DNA repair</keyword>
<dbReference type="InterPro" id="IPR005118">
    <property type="entry name" value="TRCF_C"/>
</dbReference>
<dbReference type="FunFam" id="3.40.50.300:FF:000300">
    <property type="entry name" value="Transcription-repair-coupling factor"/>
    <property type="match status" value="1"/>
</dbReference>
<evidence type="ECO:0000256" key="8">
    <source>
        <dbReference type="ARBA" id="ARBA00023125"/>
    </source>
</evidence>
<dbReference type="CDD" id="cd17991">
    <property type="entry name" value="DEXHc_TRCF"/>
    <property type="match status" value="1"/>
</dbReference>
<dbReference type="InterPro" id="IPR011545">
    <property type="entry name" value="DEAD/DEAH_box_helicase_dom"/>
</dbReference>
<name>A0A3B0ZM13_9ZZZZ</name>
<dbReference type="SMART" id="SM01058">
    <property type="entry name" value="CarD_TRCF"/>
    <property type="match status" value="1"/>
</dbReference>
<dbReference type="InterPro" id="IPR004576">
    <property type="entry name" value="Mfd"/>
</dbReference>
<dbReference type="SUPFAM" id="SSF143517">
    <property type="entry name" value="TRCF domain-like"/>
    <property type="match status" value="1"/>
</dbReference>
<dbReference type="SUPFAM" id="SSF141259">
    <property type="entry name" value="CarD-like"/>
    <property type="match status" value="1"/>
</dbReference>
<keyword evidence="4" id="KW-0227">DNA damage</keyword>
<comment type="subcellular location">
    <subcellularLocation>
        <location evidence="1">Cytoplasm</location>
    </subcellularLocation>
</comment>
<dbReference type="InterPro" id="IPR037235">
    <property type="entry name" value="TRCF-like_C_D7"/>
</dbReference>
<evidence type="ECO:0000256" key="1">
    <source>
        <dbReference type="ARBA" id="ARBA00004496"/>
    </source>
</evidence>
<keyword evidence="6" id="KW-0347">Helicase</keyword>
<evidence type="ECO:0000259" key="10">
    <source>
        <dbReference type="PROSITE" id="PS51192"/>
    </source>
</evidence>
<evidence type="ECO:0000259" key="11">
    <source>
        <dbReference type="PROSITE" id="PS51194"/>
    </source>
</evidence>
<reference evidence="12" key="1">
    <citation type="submission" date="2018-06" db="EMBL/GenBank/DDBJ databases">
        <authorList>
            <person name="Zhirakovskaya E."/>
        </authorList>
    </citation>
    <scope>NUCLEOTIDE SEQUENCE</scope>
</reference>
<dbReference type="SMART" id="SM00487">
    <property type="entry name" value="DEXDc"/>
    <property type="match status" value="1"/>
</dbReference>
<dbReference type="Pfam" id="PF03461">
    <property type="entry name" value="TRCF"/>
    <property type="match status" value="1"/>
</dbReference>
<dbReference type="GO" id="GO:0005524">
    <property type="term" value="F:ATP binding"/>
    <property type="evidence" value="ECO:0007669"/>
    <property type="project" value="UniProtKB-KW"/>
</dbReference>
<dbReference type="InterPro" id="IPR048635">
    <property type="entry name" value="MFD_D3"/>
</dbReference>
<evidence type="ECO:0000256" key="5">
    <source>
        <dbReference type="ARBA" id="ARBA00022801"/>
    </source>
</evidence>
<dbReference type="InterPro" id="IPR003711">
    <property type="entry name" value="CarD-like/TRCF_RID"/>
</dbReference>
<dbReference type="GO" id="GO:0003684">
    <property type="term" value="F:damaged DNA binding"/>
    <property type="evidence" value="ECO:0007669"/>
    <property type="project" value="InterPro"/>
</dbReference>
<protein>
    <submittedName>
        <fullName evidence="12">Transcription-repair coupling factor</fullName>
    </submittedName>
</protein>
<dbReference type="GO" id="GO:0006281">
    <property type="term" value="P:DNA repair"/>
    <property type="evidence" value="ECO:0007669"/>
    <property type="project" value="UniProtKB-KW"/>
</dbReference>
<dbReference type="InterPro" id="IPR047112">
    <property type="entry name" value="RecG/Mfd"/>
</dbReference>
<dbReference type="HAMAP" id="MF_00969">
    <property type="entry name" value="TRCF"/>
    <property type="match status" value="1"/>
</dbReference>
<dbReference type="GO" id="GO:0016787">
    <property type="term" value="F:hydrolase activity"/>
    <property type="evidence" value="ECO:0007669"/>
    <property type="project" value="UniProtKB-KW"/>
</dbReference>
<dbReference type="SMART" id="SM00982">
    <property type="entry name" value="TRCF"/>
    <property type="match status" value="1"/>
</dbReference>
<dbReference type="InterPro" id="IPR036101">
    <property type="entry name" value="CarD-like/TRCF_RID_sf"/>
</dbReference>
<gene>
    <name evidence="12" type="ORF">MNBD_GAMMA16-698</name>
</gene>
<dbReference type="Gene3D" id="3.90.1150.50">
    <property type="entry name" value="Transcription-repair-coupling factor, D7 domain"/>
    <property type="match status" value="1"/>
</dbReference>
<dbReference type="Pfam" id="PF00271">
    <property type="entry name" value="Helicase_C"/>
    <property type="match status" value="1"/>
</dbReference>
<dbReference type="PROSITE" id="PS51192">
    <property type="entry name" value="HELICASE_ATP_BIND_1"/>
    <property type="match status" value="1"/>
</dbReference>
<dbReference type="GO" id="GO:0005737">
    <property type="term" value="C:cytoplasm"/>
    <property type="evidence" value="ECO:0007669"/>
    <property type="project" value="UniProtKB-SubCell"/>
</dbReference>
<keyword evidence="2" id="KW-0963">Cytoplasm</keyword>
<organism evidence="12">
    <name type="scientific">hydrothermal vent metagenome</name>
    <dbReference type="NCBI Taxonomy" id="652676"/>
    <lineage>
        <taxon>unclassified sequences</taxon>
        <taxon>metagenomes</taxon>
        <taxon>ecological metagenomes</taxon>
    </lineage>
</organism>
<dbReference type="SMART" id="SM00490">
    <property type="entry name" value="HELICc"/>
    <property type="match status" value="1"/>
</dbReference>
<dbReference type="FunFam" id="3.40.50.300:FF:000546">
    <property type="entry name" value="Transcription-repair-coupling factor"/>
    <property type="match status" value="1"/>
</dbReference>
<dbReference type="Pfam" id="PF17757">
    <property type="entry name" value="UvrB_inter"/>
    <property type="match status" value="1"/>
</dbReference>
<dbReference type="Gene3D" id="2.40.10.170">
    <property type="match status" value="1"/>
</dbReference>
<dbReference type="Gene3D" id="3.30.2060.10">
    <property type="entry name" value="Penicillin-binding protein 1b domain"/>
    <property type="match status" value="1"/>
</dbReference>
<dbReference type="NCBIfam" id="TIGR00580">
    <property type="entry name" value="mfd"/>
    <property type="match status" value="1"/>
</dbReference>
<evidence type="ECO:0000256" key="9">
    <source>
        <dbReference type="ARBA" id="ARBA00023204"/>
    </source>
</evidence>
<dbReference type="Gene3D" id="3.40.50.300">
    <property type="entry name" value="P-loop containing nucleotide triphosphate hydrolases"/>
    <property type="match status" value="2"/>
</dbReference>
<dbReference type="InterPro" id="IPR041471">
    <property type="entry name" value="UvrB_inter"/>
</dbReference>
<accession>A0A3B0ZM13</accession>
<keyword evidence="5" id="KW-0378">Hydrolase</keyword>
<keyword evidence="3" id="KW-0547">Nucleotide-binding</keyword>
<dbReference type="SUPFAM" id="SSF52540">
    <property type="entry name" value="P-loop containing nucleoside triphosphate hydrolases"/>
    <property type="match status" value="4"/>
</dbReference>
<dbReference type="EMBL" id="UOFO01000143">
    <property type="protein sequence ID" value="VAW88367.1"/>
    <property type="molecule type" value="Genomic_DNA"/>
</dbReference>
<dbReference type="InterPro" id="IPR027417">
    <property type="entry name" value="P-loop_NTPase"/>
</dbReference>